<dbReference type="InterPro" id="IPR003439">
    <property type="entry name" value="ABC_transporter-like_ATP-bd"/>
</dbReference>
<sequence>MMIQVDHLFHRYPGQQQDAVKDVSFSIAKGEIFGFLGPSGAGKSTVQNIMTGLLELQKGVVKYDGKSIKEMGREFFNQIGVSFEHPNVYTKLTGYENLMYFAGLFDVNTEDPMKLLDMVGLREAADKRAGEYSKGMKQRLVFARSLLNKAKILFFDEPLSGLDPTTASEIKEIIIQKKKEGCTIFLTTHNMFVADELCDRVAFLNEGKIITLNSPKALKLEYGQKAVKVEWVEGNIVGSDIFFIDNAKSWKEFKSLMDSREIQTMHTQEATLEEIFIKLTGRGLK</sequence>
<accession>A0A239J6M0</accession>
<dbReference type="GO" id="GO:0016887">
    <property type="term" value="F:ATP hydrolysis activity"/>
    <property type="evidence" value="ECO:0007669"/>
    <property type="project" value="InterPro"/>
</dbReference>
<evidence type="ECO:0000256" key="3">
    <source>
        <dbReference type="ARBA" id="ARBA00022840"/>
    </source>
</evidence>
<organism evidence="5 6">
    <name type="scientific">Anaerovirgula multivorans</name>
    <dbReference type="NCBI Taxonomy" id="312168"/>
    <lineage>
        <taxon>Bacteria</taxon>
        <taxon>Bacillati</taxon>
        <taxon>Bacillota</taxon>
        <taxon>Clostridia</taxon>
        <taxon>Peptostreptococcales</taxon>
        <taxon>Natronincolaceae</taxon>
        <taxon>Anaerovirgula</taxon>
    </lineage>
</organism>
<evidence type="ECO:0000313" key="6">
    <source>
        <dbReference type="Proteomes" id="UP000198304"/>
    </source>
</evidence>
<dbReference type="Pfam" id="PF00005">
    <property type="entry name" value="ABC_tran"/>
    <property type="match status" value="1"/>
</dbReference>
<dbReference type="InterPro" id="IPR027417">
    <property type="entry name" value="P-loop_NTPase"/>
</dbReference>
<name>A0A239J6M0_9FIRM</name>
<evidence type="ECO:0000259" key="4">
    <source>
        <dbReference type="PROSITE" id="PS50893"/>
    </source>
</evidence>
<dbReference type="SUPFAM" id="SSF52540">
    <property type="entry name" value="P-loop containing nucleoside triphosphate hydrolases"/>
    <property type="match status" value="1"/>
</dbReference>
<dbReference type="InterPro" id="IPR003593">
    <property type="entry name" value="AAA+_ATPase"/>
</dbReference>
<dbReference type="PROSITE" id="PS50893">
    <property type="entry name" value="ABC_TRANSPORTER_2"/>
    <property type="match status" value="1"/>
</dbReference>
<dbReference type="InterPro" id="IPR050763">
    <property type="entry name" value="ABC_transporter_ATP-binding"/>
</dbReference>
<dbReference type="PANTHER" id="PTHR42711:SF18">
    <property type="entry name" value="ABC TRANSPORTER, ATP-BINDING PROTEIN"/>
    <property type="match status" value="1"/>
</dbReference>
<keyword evidence="3 5" id="KW-0067">ATP-binding</keyword>
<reference evidence="5 6" key="1">
    <citation type="submission" date="2017-06" db="EMBL/GenBank/DDBJ databases">
        <authorList>
            <person name="Kim H.J."/>
            <person name="Triplett B.A."/>
        </authorList>
    </citation>
    <scope>NUCLEOTIDE SEQUENCE [LARGE SCALE GENOMIC DNA]</scope>
    <source>
        <strain evidence="5 6">SCA</strain>
    </source>
</reference>
<proteinExistence type="predicted"/>
<dbReference type="PANTHER" id="PTHR42711">
    <property type="entry name" value="ABC TRANSPORTER ATP-BINDING PROTEIN"/>
    <property type="match status" value="1"/>
</dbReference>
<keyword evidence="2" id="KW-0547">Nucleotide-binding</keyword>
<dbReference type="SMART" id="SM00382">
    <property type="entry name" value="AAA"/>
    <property type="match status" value="1"/>
</dbReference>
<dbReference type="EMBL" id="FZOJ01000033">
    <property type="protein sequence ID" value="SNT00903.1"/>
    <property type="molecule type" value="Genomic_DNA"/>
</dbReference>
<evidence type="ECO:0000256" key="1">
    <source>
        <dbReference type="ARBA" id="ARBA00022448"/>
    </source>
</evidence>
<dbReference type="Proteomes" id="UP000198304">
    <property type="component" value="Unassembled WGS sequence"/>
</dbReference>
<dbReference type="RefSeq" id="WP_242975223.1">
    <property type="nucleotide sequence ID" value="NZ_FZOJ01000033.1"/>
</dbReference>
<feature type="domain" description="ABC transporter" evidence="4">
    <location>
        <begin position="3"/>
        <end position="231"/>
    </location>
</feature>
<dbReference type="GO" id="GO:0005524">
    <property type="term" value="F:ATP binding"/>
    <property type="evidence" value="ECO:0007669"/>
    <property type="project" value="UniProtKB-KW"/>
</dbReference>
<dbReference type="AlphaFoldDB" id="A0A239J6M0"/>
<protein>
    <submittedName>
        <fullName evidence="5">Fluoroquinolone transport system ATP-binding protein</fullName>
    </submittedName>
</protein>
<evidence type="ECO:0000313" key="5">
    <source>
        <dbReference type="EMBL" id="SNT00903.1"/>
    </source>
</evidence>
<gene>
    <name evidence="5" type="ORF">SAMN05446037_103323</name>
</gene>
<dbReference type="Gene3D" id="3.40.50.300">
    <property type="entry name" value="P-loop containing nucleotide triphosphate hydrolases"/>
    <property type="match status" value="1"/>
</dbReference>
<dbReference type="PROSITE" id="PS00211">
    <property type="entry name" value="ABC_TRANSPORTER_1"/>
    <property type="match status" value="1"/>
</dbReference>
<keyword evidence="6" id="KW-1185">Reference proteome</keyword>
<keyword evidence="1" id="KW-0813">Transport</keyword>
<evidence type="ECO:0000256" key="2">
    <source>
        <dbReference type="ARBA" id="ARBA00022741"/>
    </source>
</evidence>
<dbReference type="InterPro" id="IPR017871">
    <property type="entry name" value="ABC_transporter-like_CS"/>
</dbReference>